<dbReference type="PIRSF" id="PIRSF001365">
    <property type="entry name" value="DHDPS"/>
    <property type="match status" value="1"/>
</dbReference>
<proteinExistence type="inferred from homology"/>
<dbReference type="Proteomes" id="UP000603940">
    <property type="component" value="Unassembled WGS sequence"/>
</dbReference>
<gene>
    <name evidence="3" type="ORF">IBL25_19075</name>
</gene>
<dbReference type="CDD" id="cd00408">
    <property type="entry name" value="DHDPS-like"/>
    <property type="match status" value="1"/>
</dbReference>
<name>A0ABR7RB68_9PROT</name>
<keyword evidence="4" id="KW-1185">Reference proteome</keyword>
<comment type="similarity">
    <text evidence="2">Belongs to the DapA family.</text>
</comment>
<dbReference type="RefSeq" id="WP_187780108.1">
    <property type="nucleotide sequence ID" value="NZ_JACTUZ010000115.1"/>
</dbReference>
<dbReference type="EMBL" id="JACTUZ010000115">
    <property type="protein sequence ID" value="MBC9179050.1"/>
    <property type="molecule type" value="Genomic_DNA"/>
</dbReference>
<protein>
    <submittedName>
        <fullName evidence="3">Dihydrodipicolinate synthase family protein</fullName>
    </submittedName>
</protein>
<evidence type="ECO:0000256" key="1">
    <source>
        <dbReference type="ARBA" id="ARBA00023239"/>
    </source>
</evidence>
<reference evidence="3 4" key="1">
    <citation type="journal article" date="2009" name="Int. J. Syst. Evol. Microbiol.">
        <title>Transfer of Teichococcus ludipueritiae and Muricoccus roseus to the genus Roseomonas, as Roseomonas ludipueritiae comb. nov. and Roseomonas rosea comb. nov., respectively, and emended description of the genus Roseomonas.</title>
        <authorList>
            <person name="Sanchez-Porro C."/>
            <person name="Gallego V."/>
            <person name="Busse H.J."/>
            <person name="Kampfer P."/>
            <person name="Ventosa A."/>
        </authorList>
    </citation>
    <scope>NUCLEOTIDE SEQUENCE [LARGE SCALE GENOMIC DNA]</scope>
    <source>
        <strain evidence="3 4">DSM 14915</strain>
    </source>
</reference>
<evidence type="ECO:0000313" key="3">
    <source>
        <dbReference type="EMBL" id="MBC9179050.1"/>
    </source>
</evidence>
<comment type="caution">
    <text evidence="3">The sequence shown here is derived from an EMBL/GenBank/DDBJ whole genome shotgun (WGS) entry which is preliminary data.</text>
</comment>
<dbReference type="PANTHER" id="PTHR12128">
    <property type="entry name" value="DIHYDRODIPICOLINATE SYNTHASE"/>
    <property type="match status" value="1"/>
</dbReference>
<evidence type="ECO:0000256" key="2">
    <source>
        <dbReference type="PIRNR" id="PIRNR001365"/>
    </source>
</evidence>
<sequence>MTALPERARKALSGISGILVTPLDASDTPQPQRLKPIIDRCAQAGVDGLTINGNTSEFYGLTMAEAERMQAEVPALIGGRTLTIAGVGRSIKDAVHLASRAKADGCDAIMIHQPPDPFVAPRGVVEYVRRVADAAGLPVVLYLRNDSIGLPAIEQLCRIPGVAGVKWATPNVMTLAKAIHRVGPDINFVCGLAEPWAPPMTAVGAKGFTSGLINLLPERSVTIRDALARGDYATANSTIAGIETFEALRAEEQNGTNVSVVKSALTLTGIDVGHARPPAAWPLAPESAAKLEALLKEWGMMAGAAAA</sequence>
<accession>A0ABR7RB68</accession>
<evidence type="ECO:0000313" key="4">
    <source>
        <dbReference type="Proteomes" id="UP000603940"/>
    </source>
</evidence>
<organism evidence="3 4">
    <name type="scientific">Pseudoroseomonas ludipueritiae</name>
    <dbReference type="NCBI Taxonomy" id="198093"/>
    <lineage>
        <taxon>Bacteria</taxon>
        <taxon>Pseudomonadati</taxon>
        <taxon>Pseudomonadota</taxon>
        <taxon>Alphaproteobacteria</taxon>
        <taxon>Acetobacterales</taxon>
        <taxon>Acetobacteraceae</taxon>
        <taxon>Pseudoroseomonas</taxon>
    </lineage>
</organism>
<keyword evidence="1 2" id="KW-0456">Lyase</keyword>
<dbReference type="Gene3D" id="3.20.20.70">
    <property type="entry name" value="Aldolase class I"/>
    <property type="match status" value="1"/>
</dbReference>
<dbReference type="Pfam" id="PF00701">
    <property type="entry name" value="DHDPS"/>
    <property type="match status" value="1"/>
</dbReference>
<dbReference type="SUPFAM" id="SSF51569">
    <property type="entry name" value="Aldolase"/>
    <property type="match status" value="1"/>
</dbReference>
<dbReference type="SMART" id="SM01130">
    <property type="entry name" value="DHDPS"/>
    <property type="match status" value="1"/>
</dbReference>
<dbReference type="InterPro" id="IPR013785">
    <property type="entry name" value="Aldolase_TIM"/>
</dbReference>
<dbReference type="InterPro" id="IPR002220">
    <property type="entry name" value="DapA-like"/>
</dbReference>
<dbReference type="PANTHER" id="PTHR12128:SF19">
    <property type="entry name" value="5-DEHYDRO-4-DEOXYGLUCARATE DEHYDRATASE 2-RELATED"/>
    <property type="match status" value="1"/>
</dbReference>